<keyword evidence="1" id="KW-0812">Transmembrane</keyword>
<reference evidence="2" key="1">
    <citation type="submission" date="2023-10" db="EMBL/GenBank/DDBJ databases">
        <title>Genome assemblies of two species of porcelain crab, Petrolisthes cinctipes and Petrolisthes manimaculis (Anomura: Porcellanidae).</title>
        <authorList>
            <person name="Angst P."/>
        </authorList>
    </citation>
    <scope>NUCLEOTIDE SEQUENCE</scope>
    <source>
        <strain evidence="2">PB745_01</strain>
        <tissue evidence="2">Gill</tissue>
    </source>
</reference>
<protein>
    <submittedName>
        <fullName evidence="2">Uncharacterized protein</fullName>
    </submittedName>
</protein>
<evidence type="ECO:0000313" key="2">
    <source>
        <dbReference type="EMBL" id="KAK3872333.1"/>
    </source>
</evidence>
<organism evidence="2 3">
    <name type="scientific">Petrolisthes cinctipes</name>
    <name type="common">Flat porcelain crab</name>
    <dbReference type="NCBI Taxonomy" id="88211"/>
    <lineage>
        <taxon>Eukaryota</taxon>
        <taxon>Metazoa</taxon>
        <taxon>Ecdysozoa</taxon>
        <taxon>Arthropoda</taxon>
        <taxon>Crustacea</taxon>
        <taxon>Multicrustacea</taxon>
        <taxon>Malacostraca</taxon>
        <taxon>Eumalacostraca</taxon>
        <taxon>Eucarida</taxon>
        <taxon>Decapoda</taxon>
        <taxon>Pleocyemata</taxon>
        <taxon>Anomura</taxon>
        <taxon>Galatheoidea</taxon>
        <taxon>Porcellanidae</taxon>
        <taxon>Petrolisthes</taxon>
    </lineage>
</organism>
<keyword evidence="1" id="KW-1133">Transmembrane helix</keyword>
<name>A0AAE1KGX4_PETCI</name>
<evidence type="ECO:0000313" key="3">
    <source>
        <dbReference type="Proteomes" id="UP001286313"/>
    </source>
</evidence>
<proteinExistence type="predicted"/>
<comment type="caution">
    <text evidence="2">The sequence shown here is derived from an EMBL/GenBank/DDBJ whole genome shotgun (WGS) entry which is preliminary data.</text>
</comment>
<dbReference type="EMBL" id="JAWQEG010002385">
    <property type="protein sequence ID" value="KAK3872333.1"/>
    <property type="molecule type" value="Genomic_DNA"/>
</dbReference>
<dbReference type="Proteomes" id="UP001286313">
    <property type="component" value="Unassembled WGS sequence"/>
</dbReference>
<feature type="transmembrane region" description="Helical" evidence="1">
    <location>
        <begin position="173"/>
        <end position="196"/>
    </location>
</feature>
<sequence>MQPGYTSLIKMDVNNNGNGTTTDVQKNGNWTTIEVDNNRNETTTDVVRKRNWTTIDLVKKRTRNGLYRQSDNYIRGGFSSSPPHSSDRTREKNIYREPGYTSLIKMDVDNNGNGTAIDIQKNGNWTTIEVDNNRNETTTDVERNGNWTTIDLDNNGNRTTMKRKRNGLGKWKLVPIIAGLSLAVIRLGVFLAYLLLNENRLCQTDGKLLPPGQTATPLSVLITQTDAVMNQCHHH</sequence>
<evidence type="ECO:0000256" key="1">
    <source>
        <dbReference type="SAM" id="Phobius"/>
    </source>
</evidence>
<accession>A0AAE1KGX4</accession>
<gene>
    <name evidence="2" type="ORF">Pcinc_022551</name>
</gene>
<keyword evidence="3" id="KW-1185">Reference proteome</keyword>
<keyword evidence="1" id="KW-0472">Membrane</keyword>
<dbReference type="AlphaFoldDB" id="A0AAE1KGX4"/>